<dbReference type="Proteomes" id="UP001066276">
    <property type="component" value="Chromosome 3_2"/>
</dbReference>
<dbReference type="EMBL" id="JANPWB010000006">
    <property type="protein sequence ID" value="KAJ1180719.1"/>
    <property type="molecule type" value="Genomic_DNA"/>
</dbReference>
<evidence type="ECO:0000313" key="2">
    <source>
        <dbReference type="Proteomes" id="UP001066276"/>
    </source>
</evidence>
<sequence>MPTEHPVPPPHMDRKRIGARQEQLQCAPAARNNKRVESASEWAMEEDGLLCDLGSFLSAWEEHCLLSPATARLL</sequence>
<accession>A0AAV7TX05</accession>
<reference evidence="1" key="1">
    <citation type="journal article" date="2022" name="bioRxiv">
        <title>Sequencing and chromosome-scale assembly of the giantPleurodeles waltlgenome.</title>
        <authorList>
            <person name="Brown T."/>
            <person name="Elewa A."/>
            <person name="Iarovenko S."/>
            <person name="Subramanian E."/>
            <person name="Araus A.J."/>
            <person name="Petzold A."/>
            <person name="Susuki M."/>
            <person name="Suzuki K.-i.T."/>
            <person name="Hayashi T."/>
            <person name="Toyoda A."/>
            <person name="Oliveira C."/>
            <person name="Osipova E."/>
            <person name="Leigh N.D."/>
            <person name="Simon A."/>
            <person name="Yun M.H."/>
        </authorList>
    </citation>
    <scope>NUCLEOTIDE SEQUENCE</scope>
    <source>
        <strain evidence="1">20211129_DDA</strain>
        <tissue evidence="1">Liver</tissue>
    </source>
</reference>
<protein>
    <submittedName>
        <fullName evidence="1">Uncharacterized protein</fullName>
    </submittedName>
</protein>
<keyword evidence="2" id="KW-1185">Reference proteome</keyword>
<organism evidence="1 2">
    <name type="scientific">Pleurodeles waltl</name>
    <name type="common">Iberian ribbed newt</name>
    <dbReference type="NCBI Taxonomy" id="8319"/>
    <lineage>
        <taxon>Eukaryota</taxon>
        <taxon>Metazoa</taxon>
        <taxon>Chordata</taxon>
        <taxon>Craniata</taxon>
        <taxon>Vertebrata</taxon>
        <taxon>Euteleostomi</taxon>
        <taxon>Amphibia</taxon>
        <taxon>Batrachia</taxon>
        <taxon>Caudata</taxon>
        <taxon>Salamandroidea</taxon>
        <taxon>Salamandridae</taxon>
        <taxon>Pleurodelinae</taxon>
        <taxon>Pleurodeles</taxon>
    </lineage>
</organism>
<evidence type="ECO:0000313" key="1">
    <source>
        <dbReference type="EMBL" id="KAJ1180719.1"/>
    </source>
</evidence>
<comment type="caution">
    <text evidence="1">The sequence shown here is derived from an EMBL/GenBank/DDBJ whole genome shotgun (WGS) entry which is preliminary data.</text>
</comment>
<gene>
    <name evidence="1" type="ORF">NDU88_005936</name>
</gene>
<dbReference type="AlphaFoldDB" id="A0AAV7TX05"/>
<name>A0AAV7TX05_PLEWA</name>
<proteinExistence type="predicted"/>